<evidence type="ECO:0000256" key="6">
    <source>
        <dbReference type="SAM" id="MobiDB-lite"/>
    </source>
</evidence>
<comment type="similarity">
    <text evidence="5">Belongs to the flotillin-like FloA family.</text>
</comment>
<keyword evidence="2 5" id="KW-0812">Transmembrane</keyword>
<comment type="subunit">
    <text evidence="5">Homooligomerizes.</text>
</comment>
<keyword evidence="1 5" id="KW-1003">Cell membrane</keyword>
<dbReference type="GO" id="GO:0005886">
    <property type="term" value="C:plasma membrane"/>
    <property type="evidence" value="ECO:0007669"/>
    <property type="project" value="UniProtKB-SubCell"/>
</dbReference>
<keyword evidence="4 5" id="KW-0472">Membrane</keyword>
<dbReference type="Proteomes" id="UP000430345">
    <property type="component" value="Unassembled WGS sequence"/>
</dbReference>
<dbReference type="InterPro" id="IPR022853">
    <property type="entry name" value="FloA"/>
</dbReference>
<keyword evidence="8" id="KW-1185">Reference proteome</keyword>
<evidence type="ECO:0000313" key="7">
    <source>
        <dbReference type="EMBL" id="MPQ44150.1"/>
    </source>
</evidence>
<evidence type="ECO:0000256" key="5">
    <source>
        <dbReference type="HAMAP-Rule" id="MF_01562"/>
    </source>
</evidence>
<comment type="subcellular location">
    <subcellularLocation>
        <location evidence="5">Cell membrane</location>
        <topology evidence="5">Single-pass membrane protein</topology>
    </subcellularLocation>
    <subcellularLocation>
        <location evidence="5">Membrane raft</location>
        <topology evidence="5">Single-pass membrane protein</topology>
    </subcellularLocation>
</comment>
<dbReference type="Pfam" id="PF12127">
    <property type="entry name" value="FloA"/>
    <property type="match status" value="1"/>
</dbReference>
<accession>A0A6I1MME9</accession>
<sequence>MDALNIGLSIVSVVVIILLVVSFLKLVPLGLWISSLAANVKVSIFNLIGMRLRRVVPNKIILPLIKSTKAGINLSVNELEAHYLAGGNVDAVVDALIAAERANIDLPFEKAAAIDLAGRDVLDAVKMSVNPKVIETTNVSAVAKDGIELLVKARVTVRANLERLVGGAGEATVLARIGEGIVTTVGSSMTHKEVLENPDGISRTVLNKGLDSGTAFEILSIDIADIDVGRNIGAHLQTLQAEADKNIAQAKAEERRAMAVAREQEMKASVVEAEAEVPRAMAQALREGKLGVMDYYDMQNVMADTKMRASISDNGNNNKAIGEDSNDKK</sequence>
<proteinExistence type="inferred from homology"/>
<feature type="region of interest" description="Disordered" evidence="6">
    <location>
        <begin position="309"/>
        <end position="329"/>
    </location>
</feature>
<evidence type="ECO:0000256" key="3">
    <source>
        <dbReference type="ARBA" id="ARBA00022989"/>
    </source>
</evidence>
<evidence type="ECO:0000256" key="4">
    <source>
        <dbReference type="ARBA" id="ARBA00023136"/>
    </source>
</evidence>
<dbReference type="HAMAP" id="MF_01562">
    <property type="entry name" value="FloA"/>
    <property type="match status" value="1"/>
</dbReference>
<protein>
    <recommendedName>
        <fullName evidence="5">Flotillin-like protein FloA</fullName>
    </recommendedName>
</protein>
<dbReference type="AlphaFoldDB" id="A0A6I1MME9"/>
<feature type="transmembrane region" description="Helical" evidence="5">
    <location>
        <begin position="7"/>
        <end position="24"/>
    </location>
</feature>
<comment type="function">
    <text evidence="5">Found in functional membrane microdomains (FMM) that may be equivalent to eukaryotic membrane rafts FMMs are highly dynamic and increase in number as cells age. Flotillins are thought to be important factors in membrane fluidity.</text>
</comment>
<dbReference type="OrthoDB" id="9808365at2"/>
<dbReference type="EMBL" id="WHJC01000160">
    <property type="protein sequence ID" value="MPQ44150.1"/>
    <property type="molecule type" value="Genomic_DNA"/>
</dbReference>
<evidence type="ECO:0000256" key="2">
    <source>
        <dbReference type="ARBA" id="ARBA00022692"/>
    </source>
</evidence>
<organism evidence="7 8">
    <name type="scientific">Clostridium tarantellae</name>
    <dbReference type="NCBI Taxonomy" id="39493"/>
    <lineage>
        <taxon>Bacteria</taxon>
        <taxon>Bacillati</taxon>
        <taxon>Bacillota</taxon>
        <taxon>Clostridia</taxon>
        <taxon>Eubacteriales</taxon>
        <taxon>Clostridiaceae</taxon>
        <taxon>Clostridium</taxon>
    </lineage>
</organism>
<dbReference type="RefSeq" id="WP_152890373.1">
    <property type="nucleotide sequence ID" value="NZ_WHJC01000160.1"/>
</dbReference>
<keyword evidence="3 5" id="KW-1133">Transmembrane helix</keyword>
<evidence type="ECO:0000313" key="8">
    <source>
        <dbReference type="Proteomes" id="UP000430345"/>
    </source>
</evidence>
<comment type="caution">
    <text evidence="5">Lacks conserved residue(s) required for the propagation of feature annotation.</text>
</comment>
<comment type="caution">
    <text evidence="7">The sequence shown here is derived from an EMBL/GenBank/DDBJ whole genome shotgun (WGS) entry which is preliminary data.</text>
</comment>
<gene>
    <name evidence="5 7" type="primary">floA</name>
    <name evidence="7" type="ORF">GBZ86_10290</name>
</gene>
<dbReference type="GO" id="GO:0045121">
    <property type="term" value="C:membrane raft"/>
    <property type="evidence" value="ECO:0007669"/>
    <property type="project" value="UniProtKB-SubCell"/>
</dbReference>
<name>A0A6I1MME9_9CLOT</name>
<dbReference type="NCBIfam" id="NF010186">
    <property type="entry name" value="PRK13665.1"/>
    <property type="match status" value="1"/>
</dbReference>
<evidence type="ECO:0000256" key="1">
    <source>
        <dbReference type="ARBA" id="ARBA00022475"/>
    </source>
</evidence>
<reference evidence="7 8" key="1">
    <citation type="submission" date="2019-10" db="EMBL/GenBank/DDBJ databases">
        <title>The Genome Sequence of Clostridium tarantellae Isolated from Fish Brain.</title>
        <authorList>
            <person name="Bano L."/>
            <person name="Kiel M."/>
            <person name="Sales G."/>
            <person name="Doxey A.C."/>
            <person name="Mansfield M.J."/>
            <person name="Schiavone M."/>
            <person name="Rossetto O."/>
            <person name="Pirazzini M."/>
            <person name="Dobrindt U."/>
            <person name="Montecucco C."/>
        </authorList>
    </citation>
    <scope>NUCLEOTIDE SEQUENCE [LARGE SCALE GENOMIC DNA]</scope>
    <source>
        <strain evidence="7 8">DSM 3997</strain>
    </source>
</reference>